<dbReference type="SMART" id="SM00089">
    <property type="entry name" value="PKD"/>
    <property type="match status" value="2"/>
</dbReference>
<dbReference type="AlphaFoldDB" id="A0A916Z9I1"/>
<evidence type="ECO:0000256" key="1">
    <source>
        <dbReference type="SAM" id="MobiDB-lite"/>
    </source>
</evidence>
<dbReference type="EMBL" id="BMKK01000021">
    <property type="protein sequence ID" value="GGD82825.1"/>
    <property type="molecule type" value="Genomic_DNA"/>
</dbReference>
<protein>
    <recommendedName>
        <fullName evidence="2">PKD/Chitinase domain-containing protein</fullName>
    </recommendedName>
</protein>
<dbReference type="Pfam" id="PF01345">
    <property type="entry name" value="DUF11"/>
    <property type="match status" value="1"/>
</dbReference>
<dbReference type="InterPro" id="IPR022409">
    <property type="entry name" value="PKD/Chitinase_dom"/>
</dbReference>
<proteinExistence type="predicted"/>
<gene>
    <name evidence="3" type="ORF">GCM10011514_53640</name>
</gene>
<feature type="domain" description="PKD/Chitinase" evidence="2">
    <location>
        <begin position="461"/>
        <end position="544"/>
    </location>
</feature>
<feature type="region of interest" description="Disordered" evidence="1">
    <location>
        <begin position="255"/>
        <end position="278"/>
    </location>
</feature>
<keyword evidence="4" id="KW-1185">Reference proteome</keyword>
<feature type="domain" description="PKD/Chitinase" evidence="2">
    <location>
        <begin position="709"/>
        <end position="794"/>
    </location>
</feature>
<evidence type="ECO:0000313" key="4">
    <source>
        <dbReference type="Proteomes" id="UP000609064"/>
    </source>
</evidence>
<evidence type="ECO:0000313" key="3">
    <source>
        <dbReference type="EMBL" id="GGD82825.1"/>
    </source>
</evidence>
<organism evidence="3 4">
    <name type="scientific">Emticicia aquatilis</name>
    <dbReference type="NCBI Taxonomy" id="1537369"/>
    <lineage>
        <taxon>Bacteria</taxon>
        <taxon>Pseudomonadati</taxon>
        <taxon>Bacteroidota</taxon>
        <taxon>Cytophagia</taxon>
        <taxon>Cytophagales</taxon>
        <taxon>Leadbetterellaceae</taxon>
        <taxon>Emticicia</taxon>
    </lineage>
</organism>
<dbReference type="InterPro" id="IPR044023">
    <property type="entry name" value="Ig_7"/>
</dbReference>
<dbReference type="InterPro" id="IPR001434">
    <property type="entry name" value="OmcB-like_DUF11"/>
</dbReference>
<dbReference type="InterPro" id="IPR013783">
    <property type="entry name" value="Ig-like_fold"/>
</dbReference>
<dbReference type="Proteomes" id="UP000609064">
    <property type="component" value="Unassembled WGS sequence"/>
</dbReference>
<name>A0A916Z9I1_9BACT</name>
<feature type="compositionally biased region" description="Polar residues" evidence="1">
    <location>
        <begin position="263"/>
        <end position="274"/>
    </location>
</feature>
<dbReference type="SUPFAM" id="SSF49299">
    <property type="entry name" value="PKD domain"/>
    <property type="match status" value="2"/>
</dbReference>
<dbReference type="RefSeq" id="WP_188771392.1">
    <property type="nucleotide sequence ID" value="NZ_BMKK01000021.1"/>
</dbReference>
<evidence type="ECO:0000259" key="2">
    <source>
        <dbReference type="SMART" id="SM00089"/>
    </source>
</evidence>
<accession>A0A916Z9I1</accession>
<sequence>MENNLLTIMPINLKLTKIWSSFLTVCMLLLFVSQSTYGQRVPVPCTGSGPFTIIGEDASSPTANDAKMRISGALAGDDRVGYSIGATYTGTNFAGTPKLSTLTGGYLSQTLPTPTNTAGTQYTIRVYKADTTCYYDQVFTLEYVNFNTAPVYPDIQVSVVKTPDLGFYALGSTVTIDVVVQNTGTGPATGVEYTVGIPAGLTGVTGVASYGTYDNVTKKWTLGNVAVGQTNIKLTLTGTVATRGVKYLTADLTGEVENDTDSRPTTATNPSNTPGEDDFGSVCISTPFDYCTNDEYTITLPSYTSIKWFKGTTELTAANAATNGVRLNTDGSLTVFATGDYSYSMTVGPNACPSGGCCPIRVEAGKPPVLVAPTAQAVCFSKPFNAVAATNTQTTPNGTYIYQWYNANGASNPTTTAISGETGLALTALPTAVGTYVYKLKAYEQGHPNCADSVTVTLEIKALPTPVLASNSPVCAESPINFTATPAGATNYAWTGPNGFTGSSIANPTIASAALASAGTYVVTVTNGVGCSATATTAVIVNPKPIKPVVANKTFCAEDPQATLSATALNGNTLLWYGTYSTGGISSTTAPSYNPTTAGNTTYYVTQKVDLTGCESNLAELLVTVNAKPLPPTTAPVSACQNSNPITLTVSGSNTGFAVLWYGVNSTGGTGSTTADIAPTGSVGTTTYYVSRKTDDTGCESNRATIPVEIRATPVPTLASNSPVCAESAINFTATPAGATTYIWSGPSGFTGSNTATPTIASAALVNAGTYNVTVTNGVGCSASTSVVVVVNSLPVAPVVVNKVFCAEDPQASLVATALNGNHLLWYGNASTGGISSTTTPVYNPLTAGSTKYFVTQVDDVTGCQSYRSELLVTINAKPLPPVAGDKTYCQGVAATALTVTGAAQHTFLWYGTSSTGGTSSTSAPVPSTNSVGTTTYYVSQKDNGTGCESNRDDAIVIVNRTPAAPVVASVKYCQDATATALTATGENGNTIIWYNGGATSTTAPTPNTATAGLTYFYVSQSIPGTGCESGMSGIPVTIDPKPVATVIAVNSLCIGTVSQNNAKLILTRYRNSDEVIQYNTGSTITGTTLPILTKPYSGGVFASNLANPTTASQDYAVRIKNSYGCTIDRVATLTKTDCACPGGYCEPATITKTK</sequence>
<dbReference type="InterPro" id="IPR035986">
    <property type="entry name" value="PKD_dom_sf"/>
</dbReference>
<comment type="caution">
    <text evidence="3">The sequence shown here is derived from an EMBL/GenBank/DDBJ whole genome shotgun (WGS) entry which is preliminary data.</text>
</comment>
<reference evidence="3" key="1">
    <citation type="journal article" date="2014" name="Int. J. Syst. Evol. Microbiol.">
        <title>Complete genome sequence of Corynebacterium casei LMG S-19264T (=DSM 44701T), isolated from a smear-ripened cheese.</title>
        <authorList>
            <consortium name="US DOE Joint Genome Institute (JGI-PGF)"/>
            <person name="Walter F."/>
            <person name="Albersmeier A."/>
            <person name="Kalinowski J."/>
            <person name="Ruckert C."/>
        </authorList>
    </citation>
    <scope>NUCLEOTIDE SEQUENCE</scope>
    <source>
        <strain evidence="3">CGMCC 1.15958</strain>
    </source>
</reference>
<reference evidence="3" key="2">
    <citation type="submission" date="2020-09" db="EMBL/GenBank/DDBJ databases">
        <authorList>
            <person name="Sun Q."/>
            <person name="Zhou Y."/>
        </authorList>
    </citation>
    <scope>NUCLEOTIDE SEQUENCE</scope>
    <source>
        <strain evidence="3">CGMCC 1.15958</strain>
    </source>
</reference>
<dbReference type="Gene3D" id="2.60.40.10">
    <property type="entry name" value="Immunoglobulins"/>
    <property type="match status" value="2"/>
</dbReference>
<dbReference type="Pfam" id="PF19081">
    <property type="entry name" value="Ig_7"/>
    <property type="match status" value="5"/>
</dbReference>